<proteinExistence type="predicted"/>
<evidence type="ECO:0000313" key="2">
    <source>
        <dbReference type="Proteomes" id="UP001231649"/>
    </source>
</evidence>
<reference evidence="1" key="1">
    <citation type="submission" date="2023-03" db="EMBL/GenBank/DDBJ databases">
        <title>Chromosome-level genomes of two armyworms, Mythimna separata and Mythimna loreyi, provide insights into the biosynthesis and reception of sex pheromones.</title>
        <authorList>
            <person name="Zhao H."/>
        </authorList>
    </citation>
    <scope>NUCLEOTIDE SEQUENCE</scope>
    <source>
        <strain evidence="1">BeijingLab</strain>
    </source>
</reference>
<dbReference type="EMBL" id="CM056791">
    <property type="protein sequence ID" value="KAJ8725515.1"/>
    <property type="molecule type" value="Genomic_DNA"/>
</dbReference>
<keyword evidence="2" id="KW-1185">Reference proteome</keyword>
<evidence type="ECO:0000313" key="1">
    <source>
        <dbReference type="EMBL" id="KAJ8725515.1"/>
    </source>
</evidence>
<protein>
    <submittedName>
        <fullName evidence="1">Uncharacterized protein</fullName>
    </submittedName>
</protein>
<name>A0ACC2QVA4_9NEOP</name>
<organism evidence="1 2">
    <name type="scientific">Mythimna loreyi</name>
    <dbReference type="NCBI Taxonomy" id="667449"/>
    <lineage>
        <taxon>Eukaryota</taxon>
        <taxon>Metazoa</taxon>
        <taxon>Ecdysozoa</taxon>
        <taxon>Arthropoda</taxon>
        <taxon>Hexapoda</taxon>
        <taxon>Insecta</taxon>
        <taxon>Pterygota</taxon>
        <taxon>Neoptera</taxon>
        <taxon>Endopterygota</taxon>
        <taxon>Lepidoptera</taxon>
        <taxon>Glossata</taxon>
        <taxon>Ditrysia</taxon>
        <taxon>Noctuoidea</taxon>
        <taxon>Noctuidae</taxon>
        <taxon>Noctuinae</taxon>
        <taxon>Hadenini</taxon>
        <taxon>Mythimna</taxon>
    </lineage>
</organism>
<gene>
    <name evidence="1" type="ORF">PYW08_003698</name>
</gene>
<accession>A0ACC2QVA4</accession>
<dbReference type="Proteomes" id="UP001231649">
    <property type="component" value="Chromosome 15"/>
</dbReference>
<sequence length="976" mass="110287">MAIRIFGWFALVTIIFTGLFGIGLFLTFLAFIVSFLAGIITILYFTYDSKNVFSVDLDCLDDPLQQSNYSIQVPKVLELFKKETPLPKYDSRITGSETVDSFLNEIITIIINDYVTPWYEILTNDEELTNHSIKRLVLAAGANVANRVKCVDWIHLLSTRVPEELTTHLKLFKQSRVRLKHVDLMTAKDVSNGTSRPSPKKQDEKKTHRRNKSETDVSWPPEVQTFGKSKFYDSSENISGKTLKDIFFELECSIENRQICRDIYCMDADKEYELLCEVSEAVLYLIAPEEAWRCHALKVILIDLLSAVVLKPMINLLSDPDNINRTIIKSCCRDSCLPSELFLVVIRCCTDAEELDATVELVQKDIQKLHSRDSAGEWELQDRQKLSSLQYLTRIIQARRATLGPQEGLAHSATADKVSEEVSRSLKFLRATTAWRSNAQYLLEIELNEADAPHTSKAVLDNLRSSALELCDLYLAPNLPPVMGLPENCFGELVRKITTEGEEFTNNPVLCFDDVQKCVCDALEDDPSWQNDFMMDSEDGSDKSSSDLKKDEKTDTRKYSGDMLPVPGTRHNRSRSDIVGNLAQRMINESAGPSNLSSANSSNLSLSHSEISRNAKNLMSPLAASIIETALVQDKGRTFGIYAIAVTRLSDNEVWHIYRRYSDFYDLHASVKDKWPELSSLPFPGKKTFQNTSRTVLESRKRMLNSYLQTLASLSRDAKYMTLLSPAYLGGFLSPENHAEKHSNTLDALLVNSLKAGMRTLKNMPDQFANTVDGVMDGISKVFQGKNDESYYDGFKSGNSSDGQEENDESVALKLFEEVLGIRGLWLRRRLLAPIRTLIADRVNKKVLEFVSSLTSPRNVVQYLKTFKQWLTSRNNSSYSNRDAATKARTRVAAKVALLSACSDDLRHIVGSDTARRGLLTVFDLFQNQEINRRLIFVLLETMLTNLFPDNNIPELFKKMYSHSPRVPPPKKSVNV</sequence>
<comment type="caution">
    <text evidence="1">The sequence shown here is derived from an EMBL/GenBank/DDBJ whole genome shotgun (WGS) entry which is preliminary data.</text>
</comment>